<name>A0ABD1I595_SALDI</name>
<feature type="compositionally biased region" description="Basic and acidic residues" evidence="1">
    <location>
        <begin position="302"/>
        <end position="320"/>
    </location>
</feature>
<feature type="region of interest" description="Disordered" evidence="1">
    <location>
        <begin position="54"/>
        <end position="197"/>
    </location>
</feature>
<feature type="region of interest" description="Disordered" evidence="1">
    <location>
        <begin position="718"/>
        <end position="737"/>
    </location>
</feature>
<gene>
    <name evidence="2" type="ORF">AAHA92_05992</name>
</gene>
<feature type="compositionally biased region" description="Polar residues" evidence="1">
    <location>
        <begin position="172"/>
        <end position="197"/>
    </location>
</feature>
<sequence>MDKLEKAIISALEKTKQPTPTEKCQAPLGQEESYQYYNPLAVAEYPAQVYAAGSWNANGNWNPGKQRDAPWRDHPNFRWSDADLNQPAPQTQNFPNRGERPSSWSSRNSEGTHQPGNRGPNGNANWSSGNQPNWSGRYQQGNPADSYAPPHQRGFPGSGASQPSQGSAPQGRYNQGTGSSHGYNQSASGSGQPFQRPQQKYVDNCARDLLNNDMVDKLQNTQNEQKAALDMLAQQLSQIATSISEMRGNEGKIPATVKMPGKENISTIALQTNEEQTRPNQPLEEGESLGGGGELIQETEDVGSHKPTEEVASEESRKIEETEEDPNEVEENISMVVTKQRVPTKHSDPGMFTLPISIGDNEITRAMCDLGASINVLPLSVYQALNGVKMVDAQVIIQLADCSCIRPKGIVKNIIVKVHDFIYAADFYVIRTGTNSAGSSGILLGRPFLKTAKTVINVFEGTLCLEYYGEKYTLRLDEAQKPADMENLHSVENIAPQTYEYRMEDLLKEEYKEVGGGMEKEVAKWNQEIHTQGLTDQEIDEVIMDFCLGSQATWSSRVIHFQEEEDFKSGKQQEKEKRPLPQVVIPIGKRSKRVSPCPSGLHQISGQENLSEEEGVNCKNDEIQTDAHIYEIKSSRTIVHNSPSQFSQTLQTDSNIPGTLASPNSQILKEAMASQSNPGSTKNAPPTVAIPVDFLEELFKQIRSDLDVREAMAFLSQAPATTPQQPEETTTPAAQQTMEETARKVTREEETTMKEAVAGASEIAARIEAGEVLTMKEPIKVISSELMEVPAERAEEYASLTSAELEMLAEQASEERKLVRNEAEKDASPGGEPSREEMERQAEDERDSIISIKRPRSERQTRPRKPTPVQTEGTSLKDVQTPHLEEIQTKGPGADKEAEGSRKGKKRKGKIPAEPESKKRRVLRDETSEEETDEEKGTEAGRILAEPSYKKFLVNLDSDMLQRMITFEDEVTQEEFVAWLDGGKTTKSGKRIHHDSLHFLKAEEKLLEYISDIGFDWLLGTEAPDVPKILAQEFFTTFRLGLFTEEQAEAGEWIDREIGKPKANRSFDPHKVWRSITYFKAPAFQSEQAGGFHIKIPVLRLAQVFLGYNLLGKVNLTAPVTMVELYFMWCMKEQKKVHLGYWLAHACHAIAIHPNLQLHTCHILGEFVRRNLQITISDGLPQLPKCPAPEDLDLNLLTRLKFLKVVDKETRFYTVGLPVTISSSTLALPYRKEDTREVSEATAQRNEWGARMEEMMAKLVANSVAMKEAMEEQKRLTEAQTGQIVMAVGSLERSISLMMERLPLPQEQRQEQASLMPYEGRRTTDRPPGSSRGKLDRRLPPPPPRRK</sequence>
<feature type="region of interest" description="Disordered" evidence="1">
    <location>
        <begin position="1303"/>
        <end position="1347"/>
    </location>
</feature>
<comment type="caution">
    <text evidence="2">The sequence shown here is derived from an EMBL/GenBank/DDBJ whole genome shotgun (WGS) entry which is preliminary data.</text>
</comment>
<dbReference type="InterPro" id="IPR021109">
    <property type="entry name" value="Peptidase_aspartic_dom_sf"/>
</dbReference>
<feature type="compositionally biased region" description="Polar residues" evidence="1">
    <location>
        <begin position="102"/>
        <end position="143"/>
    </location>
</feature>
<evidence type="ECO:0000256" key="1">
    <source>
        <dbReference type="SAM" id="MobiDB-lite"/>
    </source>
</evidence>
<feature type="compositionally biased region" description="Basic and acidic residues" evidence="1">
    <location>
        <begin position="883"/>
        <end position="902"/>
    </location>
</feature>
<evidence type="ECO:0008006" key="4">
    <source>
        <dbReference type="Google" id="ProtNLM"/>
    </source>
</evidence>
<organism evidence="2 3">
    <name type="scientific">Salvia divinorum</name>
    <name type="common">Maria pastora</name>
    <name type="synonym">Diviner's sage</name>
    <dbReference type="NCBI Taxonomy" id="28513"/>
    <lineage>
        <taxon>Eukaryota</taxon>
        <taxon>Viridiplantae</taxon>
        <taxon>Streptophyta</taxon>
        <taxon>Embryophyta</taxon>
        <taxon>Tracheophyta</taxon>
        <taxon>Spermatophyta</taxon>
        <taxon>Magnoliopsida</taxon>
        <taxon>eudicotyledons</taxon>
        <taxon>Gunneridae</taxon>
        <taxon>Pentapetalae</taxon>
        <taxon>asterids</taxon>
        <taxon>lamiids</taxon>
        <taxon>Lamiales</taxon>
        <taxon>Lamiaceae</taxon>
        <taxon>Nepetoideae</taxon>
        <taxon>Mentheae</taxon>
        <taxon>Salviinae</taxon>
        <taxon>Salvia</taxon>
        <taxon>Salvia subgen. Calosphace</taxon>
    </lineage>
</organism>
<feature type="region of interest" description="Disordered" evidence="1">
    <location>
        <begin position="809"/>
        <end position="942"/>
    </location>
</feature>
<dbReference type="PANTHER" id="PTHR33067:SF15">
    <property type="entry name" value="RNA-DIRECTED DNA POLYMERASE"/>
    <property type="match status" value="1"/>
</dbReference>
<dbReference type="Proteomes" id="UP001567538">
    <property type="component" value="Unassembled WGS sequence"/>
</dbReference>
<evidence type="ECO:0000313" key="2">
    <source>
        <dbReference type="EMBL" id="KAL1563537.1"/>
    </source>
</evidence>
<dbReference type="EMBL" id="JBEAFC010000003">
    <property type="protein sequence ID" value="KAL1563537.1"/>
    <property type="molecule type" value="Genomic_DNA"/>
</dbReference>
<feature type="compositionally biased region" description="Acidic residues" evidence="1">
    <location>
        <begin position="927"/>
        <end position="936"/>
    </location>
</feature>
<dbReference type="Gene3D" id="2.40.70.10">
    <property type="entry name" value="Acid Proteases"/>
    <property type="match status" value="1"/>
</dbReference>
<feature type="compositionally biased region" description="Basic and acidic residues" evidence="1">
    <location>
        <begin position="65"/>
        <end position="76"/>
    </location>
</feature>
<feature type="region of interest" description="Disordered" evidence="1">
    <location>
        <begin position="1"/>
        <end position="30"/>
    </location>
</feature>
<feature type="compositionally biased region" description="Low complexity" evidence="1">
    <location>
        <begin position="158"/>
        <end position="171"/>
    </location>
</feature>
<keyword evidence="3" id="KW-1185">Reference proteome</keyword>
<accession>A0ABD1I595</accession>
<feature type="region of interest" description="Disordered" evidence="1">
    <location>
        <begin position="273"/>
        <end position="329"/>
    </location>
</feature>
<evidence type="ECO:0000313" key="3">
    <source>
        <dbReference type="Proteomes" id="UP001567538"/>
    </source>
</evidence>
<feature type="compositionally biased region" description="Polar residues" evidence="1">
    <location>
        <begin position="868"/>
        <end position="878"/>
    </location>
</feature>
<proteinExistence type="predicted"/>
<dbReference type="PANTHER" id="PTHR33067">
    <property type="entry name" value="RNA-DIRECTED DNA POLYMERASE-RELATED"/>
    <property type="match status" value="1"/>
</dbReference>
<protein>
    <recommendedName>
        <fullName evidence="4">Peptidase A2 domain-containing protein</fullName>
    </recommendedName>
</protein>
<feature type="compositionally biased region" description="Basic and acidic residues" evidence="1">
    <location>
        <begin position="813"/>
        <end position="843"/>
    </location>
</feature>
<reference evidence="2 3" key="1">
    <citation type="submission" date="2024-06" db="EMBL/GenBank/DDBJ databases">
        <title>A chromosome level genome sequence of Diviner's sage (Salvia divinorum).</title>
        <authorList>
            <person name="Ford S.A."/>
            <person name="Ro D.-K."/>
            <person name="Ness R.W."/>
            <person name="Phillips M.A."/>
        </authorList>
    </citation>
    <scope>NUCLEOTIDE SEQUENCE [LARGE SCALE GENOMIC DNA]</scope>
    <source>
        <strain evidence="2">SAF-2024a</strain>
        <tissue evidence="2">Leaf</tissue>
    </source>
</reference>
<dbReference type="CDD" id="cd00303">
    <property type="entry name" value="retropepsin_like"/>
    <property type="match status" value="1"/>
</dbReference>